<comment type="caution">
    <text evidence="1">The sequence shown here is derived from an EMBL/GenBank/DDBJ whole genome shotgun (WGS) entry which is preliminary data.</text>
</comment>
<gene>
    <name evidence="1" type="ORF">GCM10011492_19860</name>
</gene>
<reference evidence="1" key="1">
    <citation type="journal article" date="2014" name="Int. J. Syst. Evol. Microbiol.">
        <title>Complete genome sequence of Corynebacterium casei LMG S-19264T (=DSM 44701T), isolated from a smear-ripened cheese.</title>
        <authorList>
            <consortium name="US DOE Joint Genome Institute (JGI-PGF)"/>
            <person name="Walter F."/>
            <person name="Albersmeier A."/>
            <person name="Kalinowski J."/>
            <person name="Ruckert C."/>
        </authorList>
    </citation>
    <scope>NUCLEOTIDE SEQUENCE</scope>
    <source>
        <strain evidence="1">CGMCC 1.15085</strain>
    </source>
</reference>
<sequence length="103" mass="11267">MAQALTSGTVVPVIEYLMVFQERDSAEEVADQLSENDEFASVRVLSEALAGEDDAEDVDWLVHVTVDTIDDQTGAVARALAKRFTALAKDHEGWLDELRSSGE</sequence>
<proteinExistence type="predicted"/>
<evidence type="ECO:0000313" key="1">
    <source>
        <dbReference type="EMBL" id="GGB29501.1"/>
    </source>
</evidence>
<keyword evidence="2" id="KW-1185">Reference proteome</keyword>
<reference evidence="1" key="2">
    <citation type="submission" date="2020-09" db="EMBL/GenBank/DDBJ databases">
        <authorList>
            <person name="Sun Q."/>
            <person name="Zhou Y."/>
        </authorList>
    </citation>
    <scope>NUCLEOTIDE SEQUENCE</scope>
    <source>
        <strain evidence="1">CGMCC 1.15085</strain>
    </source>
</reference>
<organism evidence="1 2">
    <name type="scientific">Flexivirga endophytica</name>
    <dbReference type="NCBI Taxonomy" id="1849103"/>
    <lineage>
        <taxon>Bacteria</taxon>
        <taxon>Bacillati</taxon>
        <taxon>Actinomycetota</taxon>
        <taxon>Actinomycetes</taxon>
        <taxon>Micrococcales</taxon>
        <taxon>Dermacoccaceae</taxon>
        <taxon>Flexivirga</taxon>
    </lineage>
</organism>
<dbReference type="Proteomes" id="UP000636793">
    <property type="component" value="Unassembled WGS sequence"/>
</dbReference>
<dbReference type="AlphaFoldDB" id="A0A916WTM3"/>
<evidence type="ECO:0000313" key="2">
    <source>
        <dbReference type="Proteomes" id="UP000636793"/>
    </source>
</evidence>
<name>A0A916WTM3_9MICO</name>
<dbReference type="EMBL" id="BMHI01000003">
    <property type="protein sequence ID" value="GGB29501.1"/>
    <property type="molecule type" value="Genomic_DNA"/>
</dbReference>
<accession>A0A916WTM3</accession>
<protein>
    <submittedName>
        <fullName evidence="1">Uncharacterized protein</fullName>
    </submittedName>
</protein>